<evidence type="ECO:0000259" key="1">
    <source>
        <dbReference type="Pfam" id="PF11941"/>
    </source>
</evidence>
<evidence type="ECO:0000313" key="3">
    <source>
        <dbReference type="Proteomes" id="UP001324287"/>
    </source>
</evidence>
<reference evidence="2 3" key="1">
    <citation type="submission" date="2023-12" db="EMBL/GenBank/DDBJ databases">
        <title>Blastococcus brunescens sp. nov., an actonobacterium isolated from sandstone collected in sahara desert.</title>
        <authorList>
            <person name="Gtari M."/>
            <person name="Ghodhbane F."/>
        </authorList>
    </citation>
    <scope>NUCLEOTIDE SEQUENCE [LARGE SCALE GENOMIC DNA]</scope>
    <source>
        <strain evidence="2 3">BMG 8361</strain>
    </source>
</reference>
<gene>
    <name evidence="2" type="ORF">U6N30_17865</name>
</gene>
<accession>A0ABZ1B8C4</accession>
<dbReference type="RefSeq" id="WP_324278361.1">
    <property type="nucleotide sequence ID" value="NZ_CP141261.1"/>
</dbReference>
<sequence length="91" mass="10048">MHRSLLALRRAHPDLVDPDLSAVQVTWDDADRWLVVHRGALRVVVNLAEEPREIDLDRPVADVWFSTDELPAVDGDTVTLAAESAAVVGVR</sequence>
<dbReference type="Proteomes" id="UP001324287">
    <property type="component" value="Chromosome"/>
</dbReference>
<dbReference type="EMBL" id="CP141261">
    <property type="protein sequence ID" value="WRL67050.1"/>
    <property type="molecule type" value="Genomic_DNA"/>
</dbReference>
<dbReference type="Pfam" id="PF11941">
    <property type="entry name" value="DUF3459"/>
    <property type="match status" value="1"/>
</dbReference>
<evidence type="ECO:0000313" key="2">
    <source>
        <dbReference type="EMBL" id="WRL67050.1"/>
    </source>
</evidence>
<protein>
    <submittedName>
        <fullName evidence="2">DUF3459 domain-containing protein</fullName>
    </submittedName>
</protein>
<proteinExistence type="predicted"/>
<name>A0ABZ1B8C4_9ACTN</name>
<feature type="domain" description="DUF3459" evidence="1">
    <location>
        <begin position="18"/>
        <end position="87"/>
    </location>
</feature>
<keyword evidence="3" id="KW-1185">Reference proteome</keyword>
<dbReference type="InterPro" id="IPR022567">
    <property type="entry name" value="DUF3459"/>
</dbReference>
<organism evidence="2 3">
    <name type="scientific">Blastococcus brunescens</name>
    <dbReference type="NCBI Taxonomy" id="1564165"/>
    <lineage>
        <taxon>Bacteria</taxon>
        <taxon>Bacillati</taxon>
        <taxon>Actinomycetota</taxon>
        <taxon>Actinomycetes</taxon>
        <taxon>Geodermatophilales</taxon>
        <taxon>Geodermatophilaceae</taxon>
        <taxon>Blastococcus</taxon>
    </lineage>
</organism>